<keyword evidence="8" id="KW-1185">Reference proteome</keyword>
<evidence type="ECO:0000256" key="1">
    <source>
        <dbReference type="RuleBase" id="RU363044"/>
    </source>
</evidence>
<dbReference type="EMBL" id="JAHWGI010000382">
    <property type="protein sequence ID" value="KAK3914491.1"/>
    <property type="molecule type" value="Genomic_DNA"/>
</dbReference>
<name>A0AAE1H591_9NEOP</name>
<dbReference type="EC" id="5.6.2.3" evidence="1"/>
<dbReference type="CDD" id="cd18809">
    <property type="entry name" value="SF1_C_RecD"/>
    <property type="match status" value="1"/>
</dbReference>
<evidence type="ECO:0000313" key="8">
    <source>
        <dbReference type="Proteomes" id="UP001219518"/>
    </source>
</evidence>
<evidence type="ECO:0000259" key="3">
    <source>
        <dbReference type="Pfam" id="PF05970"/>
    </source>
</evidence>
<keyword evidence="1" id="KW-0234">DNA repair</keyword>
<gene>
    <name evidence="7" type="ORF">KUF71_023892</name>
</gene>
<feature type="compositionally biased region" description="Acidic residues" evidence="2">
    <location>
        <begin position="900"/>
        <end position="909"/>
    </location>
</feature>
<dbReference type="Pfam" id="PF14214">
    <property type="entry name" value="Helitron_like_N"/>
    <property type="match status" value="1"/>
</dbReference>
<feature type="compositionally biased region" description="Basic and acidic residues" evidence="2">
    <location>
        <begin position="100"/>
        <end position="110"/>
    </location>
</feature>
<feature type="region of interest" description="Disordered" evidence="2">
    <location>
        <begin position="237"/>
        <end position="261"/>
    </location>
</feature>
<dbReference type="GO" id="GO:0006310">
    <property type="term" value="P:DNA recombination"/>
    <property type="evidence" value="ECO:0007669"/>
    <property type="project" value="UniProtKB-KW"/>
</dbReference>
<dbReference type="PANTHER" id="PTHR47642:SF5">
    <property type="entry name" value="ATP-DEPENDENT DNA HELICASE"/>
    <property type="match status" value="1"/>
</dbReference>
<dbReference type="PANTHER" id="PTHR47642">
    <property type="entry name" value="ATP-DEPENDENT DNA HELICASE"/>
    <property type="match status" value="1"/>
</dbReference>
<dbReference type="InterPro" id="IPR036514">
    <property type="entry name" value="SGNH_hydro_sf"/>
</dbReference>
<sequence>MPKRSKSAAAKARAKADAYKRARERETAEEEDERRERNAEQMARARQQATPEEVEQRRAEDAQRHASARQHATPEQAEARRVGAAVHMAAVRQQATPEQAEARRVVDAARHAAARQQATPEEAEARRVVDAVRHGLARRDATPEQAQARRAQDADRHAASREQQSPEARDEARALDAARHANDRLLQTPEAADERRARAAALMMDVREAQTAERAVHNNVQRMLRRRAVNFDVAEDGGEGRAQGAAGPGAAAGAAGAAAGPGAARPATLEELFDATMAALSMNACPNCRRAVMTERGELAPGCRGGRCRKFSADNLMYPGEVPAELQGLTYIEQQLIARVHPVVSVYKVRGGQYGYSGNIINFPQDVQGLASTLPHRLADLTSLITVRTQGAEGHVDFKVRAGRVRAALVWLKHHHRYYRDVEISEENLNELPDDGDAFLQVRGIDERPRLPPAAAAGAAPGAAAAPPGGGPAEGPQAEEAEAGVHVTCMPMVQPVHQDDQVAATVNWPTIGQLAVNEFTTDGYITMAYPTLFPYGRADYLGGRPTKVNMAEYFRFLIEYSDRRFACHPTFRFFALNSMMRWSALTNGQVFVRNNPQCRDMTAADLRRAVQTNQRNILKQALYHGNKMKGTRQFWHARCGELLDMVNQLGVPTLFLTLSAADLHWEDLFRLLAPGEDVSTITDARRQKLVSTTNPGKEFPPADVHPCRKKFSQVVDPVRDLGELLNRVQRHKCSNGYCQRIDKATGQPVCRFKFPFQEEPITRLFENEQGLWELVTARNDSLLNKYIEWVITLWRANMDATPILSMGFILRYIAKYTAKGEPRSQPCAELVKAVLEGSGEADSAKSVIQKLLMKTVSERDYSAQEVCHILTGQPLHMSSRKFVVVNLSKTRWVPLREGGAEADAEEAVDDPAQAAEGAAARADAEADQAEQDDGVGDVAEATYHAFVQEYQTRDRPEMNNMTLFQVAKTFSLNRRKWTRNRKEAIVRVFPRTKLTGNDDRDEAYYRVQVLLHTAWRTEEQAKGAGTWKQAFEAAGLVAEQPAREGLAEAAAQIAAEEALFEEPDQAEGDEEGPEEWMVLARMGANNQAEMVPIGRREMDLAYDWHASSQAYGDHAALREFVSRHRETTRLEPEQEAMVDDVVYTPEQQKLIDLGKAGCGKSTVVKKCVTMARQRLGPRAAKLMAPTAAAATVLGMGCTTIHSLCKIFPRQPFKPLEGEALRKFQDEMENVHFIFIDEFSMIGCRLLGWLEKRLREAKPRCDEPFGGLFVYLIGDIRQLPPVGDTTLYSTAVSESADVQRGKLVYQSFERSIILTVSQRQADESFRDALDHLSVGTSDEADFARFSARFKMNVPAAERELFRDAMHVYTKRDEVAAHNLAKLVELDEPVALLLARHNNAKAKEGSADAAQGLEKEVRLSKGSRVMLRSNLWLAAGLVNGATGTVVDIIYEPNKAPPNDLPVAVMVRFDKYSGPTMADGSVPIATQLRGWDDSQGTHCTREQFPLCLAYAITVHKAQGLTVERAVVNVGQRDFQVGLIYVAMSRVKSWDGLLLDPEFSLNRMTDMSDEKAIIMAVPVADAAGIFKSLIGGGQERGGRGQGRGGQVRGGHGRGRGRQGQRGGQSVRDGRVSKTQRNPNPQHGTTLRAPTLNGYQIVGDSIASRLTPYCSPPLRAQYNQYLKSKQVGFIVHGQTSCQLSRHLHQATFQWSDSKAAVLIGTNDVLKNVPLDDSKKGLKTVISFLAENAKEVVVMTIPPIPRHAEEGRMEKIKHLNNYITQEAADKDNVHVLDIFSKFLLIDGSINIDLFDKWDLQKWNGGPHSPKCRRD</sequence>
<dbReference type="Pfam" id="PF20209">
    <property type="entry name" value="DUF6570"/>
    <property type="match status" value="1"/>
</dbReference>
<proteinExistence type="inferred from homology"/>
<dbReference type="InterPro" id="IPR051055">
    <property type="entry name" value="PIF1_helicase"/>
</dbReference>
<comment type="catalytic activity">
    <reaction evidence="1">
        <text>ATP + H2O = ADP + phosphate + H(+)</text>
        <dbReference type="Rhea" id="RHEA:13065"/>
        <dbReference type="ChEBI" id="CHEBI:15377"/>
        <dbReference type="ChEBI" id="CHEBI:15378"/>
        <dbReference type="ChEBI" id="CHEBI:30616"/>
        <dbReference type="ChEBI" id="CHEBI:43474"/>
        <dbReference type="ChEBI" id="CHEBI:456216"/>
        <dbReference type="EC" id="5.6.2.3"/>
    </reaction>
</comment>
<feature type="region of interest" description="Disordered" evidence="2">
    <location>
        <begin position="1"/>
        <end position="174"/>
    </location>
</feature>
<evidence type="ECO:0000313" key="7">
    <source>
        <dbReference type="EMBL" id="KAK3914491.1"/>
    </source>
</evidence>
<dbReference type="SUPFAM" id="SSF52266">
    <property type="entry name" value="SGNH hydrolase"/>
    <property type="match status" value="1"/>
</dbReference>
<dbReference type="GO" id="GO:0005524">
    <property type="term" value="F:ATP binding"/>
    <property type="evidence" value="ECO:0007669"/>
    <property type="project" value="UniProtKB-KW"/>
</dbReference>
<feature type="compositionally biased region" description="Basic and acidic residues" evidence="2">
    <location>
        <begin position="150"/>
        <end position="160"/>
    </location>
</feature>
<dbReference type="InterPro" id="IPR010285">
    <property type="entry name" value="DNA_helicase_pif1-like_DEAD"/>
</dbReference>
<dbReference type="Pfam" id="PF17182">
    <property type="entry name" value="OSK"/>
    <property type="match status" value="1"/>
</dbReference>
<comment type="similarity">
    <text evidence="1">Belongs to the helicase family.</text>
</comment>
<organism evidence="7 8">
    <name type="scientific">Frankliniella fusca</name>
    <dbReference type="NCBI Taxonomy" id="407009"/>
    <lineage>
        <taxon>Eukaryota</taxon>
        <taxon>Metazoa</taxon>
        <taxon>Ecdysozoa</taxon>
        <taxon>Arthropoda</taxon>
        <taxon>Hexapoda</taxon>
        <taxon>Insecta</taxon>
        <taxon>Pterygota</taxon>
        <taxon>Neoptera</taxon>
        <taxon>Paraneoptera</taxon>
        <taxon>Thysanoptera</taxon>
        <taxon>Terebrantia</taxon>
        <taxon>Thripoidea</taxon>
        <taxon>Thripidae</taxon>
        <taxon>Frankliniella</taxon>
    </lineage>
</organism>
<dbReference type="Pfam" id="PF05970">
    <property type="entry name" value="PIF1"/>
    <property type="match status" value="1"/>
</dbReference>
<keyword evidence="1" id="KW-0378">Hydrolase</keyword>
<dbReference type="GO" id="GO:0016787">
    <property type="term" value="F:hydrolase activity"/>
    <property type="evidence" value="ECO:0007669"/>
    <property type="project" value="UniProtKB-KW"/>
</dbReference>
<dbReference type="InterPro" id="IPR046700">
    <property type="entry name" value="DUF6570"/>
</dbReference>
<feature type="region of interest" description="Disordered" evidence="2">
    <location>
        <begin position="1589"/>
        <end position="1645"/>
    </location>
</feature>
<dbReference type="GO" id="GO:0043139">
    <property type="term" value="F:5'-3' DNA helicase activity"/>
    <property type="evidence" value="ECO:0007669"/>
    <property type="project" value="UniProtKB-EC"/>
</dbReference>
<keyword evidence="1" id="KW-0233">DNA recombination</keyword>
<dbReference type="GO" id="GO:0000723">
    <property type="term" value="P:telomere maintenance"/>
    <property type="evidence" value="ECO:0007669"/>
    <property type="project" value="InterPro"/>
</dbReference>
<feature type="compositionally biased region" description="Gly residues" evidence="2">
    <location>
        <begin position="1589"/>
        <end position="1605"/>
    </location>
</feature>
<dbReference type="GO" id="GO:0006281">
    <property type="term" value="P:DNA repair"/>
    <property type="evidence" value="ECO:0007669"/>
    <property type="project" value="UniProtKB-KW"/>
</dbReference>
<feature type="domain" description="DNA helicase Pif1-like DEAD-box helicase" evidence="3">
    <location>
        <begin position="1130"/>
        <end position="1323"/>
    </location>
</feature>
<dbReference type="Gene3D" id="3.40.50.1110">
    <property type="entry name" value="SGNH hydrolase"/>
    <property type="match status" value="1"/>
</dbReference>
<dbReference type="InterPro" id="IPR027417">
    <property type="entry name" value="P-loop_NTPase"/>
</dbReference>
<comment type="caution">
    <text evidence="7">The sequence shown here is derived from an EMBL/GenBank/DDBJ whole genome shotgun (WGS) entry which is preliminary data.</text>
</comment>
<feature type="domain" description="OSK" evidence="5">
    <location>
        <begin position="1644"/>
        <end position="1805"/>
    </location>
</feature>
<evidence type="ECO:0000256" key="2">
    <source>
        <dbReference type="SAM" id="MobiDB-lite"/>
    </source>
</evidence>
<comment type="cofactor">
    <cofactor evidence="1">
        <name>Mg(2+)</name>
        <dbReference type="ChEBI" id="CHEBI:18420"/>
    </cofactor>
</comment>
<feature type="compositionally biased region" description="Low complexity" evidence="2">
    <location>
        <begin position="453"/>
        <end position="467"/>
    </location>
</feature>
<keyword evidence="1" id="KW-0547">Nucleotide-binding</keyword>
<evidence type="ECO:0000259" key="5">
    <source>
        <dbReference type="Pfam" id="PF17182"/>
    </source>
</evidence>
<dbReference type="InterPro" id="IPR033447">
    <property type="entry name" value="OSK"/>
</dbReference>
<evidence type="ECO:0000259" key="6">
    <source>
        <dbReference type="Pfam" id="PF20209"/>
    </source>
</evidence>
<feature type="compositionally biased region" description="Low complexity" evidence="2">
    <location>
        <begin position="242"/>
        <end position="261"/>
    </location>
</feature>
<evidence type="ECO:0000259" key="4">
    <source>
        <dbReference type="Pfam" id="PF14214"/>
    </source>
</evidence>
<dbReference type="Proteomes" id="UP001219518">
    <property type="component" value="Unassembled WGS sequence"/>
</dbReference>
<keyword evidence="1 7" id="KW-0347">Helicase</keyword>
<dbReference type="Gene3D" id="3.40.50.300">
    <property type="entry name" value="P-loop containing nucleotide triphosphate hydrolases"/>
    <property type="match status" value="2"/>
</dbReference>
<reference evidence="7" key="1">
    <citation type="submission" date="2021-07" db="EMBL/GenBank/DDBJ databases">
        <authorList>
            <person name="Catto M.A."/>
            <person name="Jacobson A."/>
            <person name="Kennedy G."/>
            <person name="Labadie P."/>
            <person name="Hunt B.G."/>
            <person name="Srinivasan R."/>
        </authorList>
    </citation>
    <scope>NUCLEOTIDE SEQUENCE</scope>
    <source>
        <strain evidence="7">PL_HMW_Pooled</strain>
        <tissue evidence="7">Head</tissue>
    </source>
</reference>
<keyword evidence="1" id="KW-0067">ATP-binding</keyword>
<accession>A0AAE1H591</accession>
<keyword evidence="1" id="KW-0227">DNA damage</keyword>
<reference evidence="7" key="2">
    <citation type="journal article" date="2023" name="BMC Genomics">
        <title>Pest status, molecular evolution, and epigenetic factors derived from the genome assembly of Frankliniella fusca, a thysanopteran phytovirus vector.</title>
        <authorList>
            <person name="Catto M.A."/>
            <person name="Labadie P.E."/>
            <person name="Jacobson A.L."/>
            <person name="Kennedy G.G."/>
            <person name="Srinivasan R."/>
            <person name="Hunt B.G."/>
        </authorList>
    </citation>
    <scope>NUCLEOTIDE SEQUENCE</scope>
    <source>
        <strain evidence="7">PL_HMW_Pooled</strain>
    </source>
</reference>
<feature type="compositionally biased region" description="Basic and acidic residues" evidence="2">
    <location>
        <begin position="54"/>
        <end position="64"/>
    </location>
</feature>
<feature type="domain" description="Helitron helicase-like" evidence="4">
    <location>
        <begin position="553"/>
        <end position="677"/>
    </location>
</feature>
<feature type="region of interest" description="Disordered" evidence="2">
    <location>
        <begin position="451"/>
        <end position="480"/>
    </location>
</feature>
<feature type="compositionally biased region" description="Basic and acidic residues" evidence="2">
    <location>
        <begin position="14"/>
        <end position="26"/>
    </location>
</feature>
<feature type="compositionally biased region" description="Polar residues" evidence="2">
    <location>
        <begin position="1628"/>
        <end position="1640"/>
    </location>
</feature>
<feature type="domain" description="DUF6570" evidence="6">
    <location>
        <begin position="306"/>
        <end position="430"/>
    </location>
</feature>
<dbReference type="SUPFAM" id="SSF52540">
    <property type="entry name" value="P-loop containing nucleoside triphosphate hydrolases"/>
    <property type="match status" value="2"/>
</dbReference>
<feature type="compositionally biased region" description="Basic and acidic residues" evidence="2">
    <location>
        <begin position="123"/>
        <end position="142"/>
    </location>
</feature>
<dbReference type="InterPro" id="IPR025476">
    <property type="entry name" value="Helitron_helicase-like"/>
</dbReference>
<protein>
    <recommendedName>
        <fullName evidence="1">ATP-dependent DNA helicase</fullName>
        <ecNumber evidence="1">5.6.2.3</ecNumber>
    </recommendedName>
</protein>
<feature type="compositionally biased region" description="Low complexity" evidence="2">
    <location>
        <begin position="910"/>
        <end position="921"/>
    </location>
</feature>
<feature type="region of interest" description="Disordered" evidence="2">
    <location>
        <begin position="898"/>
        <end position="933"/>
    </location>
</feature>